<evidence type="ECO:0000313" key="2">
    <source>
        <dbReference type="Proteomes" id="UP000231246"/>
    </source>
</evidence>
<dbReference type="EMBL" id="PCTA01000022">
    <property type="protein sequence ID" value="PIP61631.1"/>
    <property type="molecule type" value="Genomic_DNA"/>
</dbReference>
<dbReference type="AlphaFoldDB" id="A0A2H0BVH5"/>
<gene>
    <name evidence="1" type="ORF">COW99_03235</name>
</gene>
<accession>A0A2H0BVH5</accession>
<dbReference type="Proteomes" id="UP000231246">
    <property type="component" value="Unassembled WGS sequence"/>
</dbReference>
<evidence type="ECO:0000313" key="1">
    <source>
        <dbReference type="EMBL" id="PIP61631.1"/>
    </source>
</evidence>
<organism evidence="1 2">
    <name type="scientific">Candidatus Roizmanbacteria bacterium CG22_combo_CG10-13_8_21_14_all_38_20</name>
    <dbReference type="NCBI Taxonomy" id="1974862"/>
    <lineage>
        <taxon>Bacteria</taxon>
        <taxon>Candidatus Roizmaniibacteriota</taxon>
    </lineage>
</organism>
<name>A0A2H0BVH5_9BACT</name>
<proteinExistence type="predicted"/>
<protein>
    <submittedName>
        <fullName evidence="1">Uncharacterized protein</fullName>
    </submittedName>
</protein>
<comment type="caution">
    <text evidence="1">The sequence shown here is derived from an EMBL/GenBank/DDBJ whole genome shotgun (WGS) entry which is preliminary data.</text>
</comment>
<sequence>MTEKPDCPYFYGRKCPDTCTEHDLNGDIVEIERLIQLFSDKMADDLDHYLEQLGLDNLSQSDRRMVRGKILNLGSPDVDDEPEISSDCFYI</sequence>
<reference evidence="1 2" key="1">
    <citation type="submission" date="2017-09" db="EMBL/GenBank/DDBJ databases">
        <title>Depth-based differentiation of microbial function through sediment-hosted aquifers and enrichment of novel symbionts in the deep terrestrial subsurface.</title>
        <authorList>
            <person name="Probst A.J."/>
            <person name="Ladd B."/>
            <person name="Jarett J.K."/>
            <person name="Geller-Mcgrath D.E."/>
            <person name="Sieber C.M."/>
            <person name="Emerson J.B."/>
            <person name="Anantharaman K."/>
            <person name="Thomas B.C."/>
            <person name="Malmstrom R."/>
            <person name="Stieglmeier M."/>
            <person name="Klingl A."/>
            <person name="Woyke T."/>
            <person name="Ryan C.M."/>
            <person name="Banfield J.F."/>
        </authorList>
    </citation>
    <scope>NUCLEOTIDE SEQUENCE [LARGE SCALE GENOMIC DNA]</scope>
    <source>
        <strain evidence="1">CG22_combo_CG10-13_8_21_14_all_38_20</strain>
    </source>
</reference>